<dbReference type="RefSeq" id="WP_188794110.1">
    <property type="nucleotide sequence ID" value="NZ_BMJA01000001.1"/>
</dbReference>
<dbReference type="InterPro" id="IPR058099">
    <property type="entry name" value="T3SS_XAC0095_dom"/>
</dbReference>
<proteinExistence type="predicted"/>
<gene>
    <name evidence="1" type="ORF">GCM10010981_20670</name>
</gene>
<dbReference type="Proteomes" id="UP000620046">
    <property type="component" value="Unassembled WGS sequence"/>
</dbReference>
<evidence type="ECO:0000313" key="1">
    <source>
        <dbReference type="EMBL" id="GGA31437.1"/>
    </source>
</evidence>
<dbReference type="EMBL" id="BMJA01000001">
    <property type="protein sequence ID" value="GGA31437.1"/>
    <property type="molecule type" value="Genomic_DNA"/>
</dbReference>
<dbReference type="NCBIfam" id="NF047335">
    <property type="entry name" value="T3SS_XAC0095"/>
    <property type="match status" value="1"/>
</dbReference>
<keyword evidence="2" id="KW-1185">Reference proteome</keyword>
<comment type="caution">
    <text evidence="1">The sequence shown here is derived from an EMBL/GenBank/DDBJ whole genome shotgun (WGS) entry which is preliminary data.</text>
</comment>
<protein>
    <submittedName>
        <fullName evidence="1">Uncharacterized protein</fullName>
    </submittedName>
</protein>
<accession>A0ABQ1FY75</accession>
<sequence>MEDMHSGRCGPQLYLLSREGYETIKRIQAMLDLMAHITYNDEHTANGDAMITMGRAELFFIFQAVNIQLDDVLDGVGNENWLGDSSPTWQ</sequence>
<reference evidence="2" key="1">
    <citation type="journal article" date="2019" name="Int. J. Syst. Evol. Microbiol.">
        <title>The Global Catalogue of Microorganisms (GCM) 10K type strain sequencing project: providing services to taxonomists for standard genome sequencing and annotation.</title>
        <authorList>
            <consortium name="The Broad Institute Genomics Platform"/>
            <consortium name="The Broad Institute Genome Sequencing Center for Infectious Disease"/>
            <person name="Wu L."/>
            <person name="Ma J."/>
        </authorList>
    </citation>
    <scope>NUCLEOTIDE SEQUENCE [LARGE SCALE GENOMIC DNA]</scope>
    <source>
        <strain evidence="2">CGMCC 1.15439</strain>
    </source>
</reference>
<evidence type="ECO:0000313" key="2">
    <source>
        <dbReference type="Proteomes" id="UP000620046"/>
    </source>
</evidence>
<organism evidence="1 2">
    <name type="scientific">Dyella nitratireducens</name>
    <dbReference type="NCBI Taxonomy" id="1849580"/>
    <lineage>
        <taxon>Bacteria</taxon>
        <taxon>Pseudomonadati</taxon>
        <taxon>Pseudomonadota</taxon>
        <taxon>Gammaproteobacteria</taxon>
        <taxon>Lysobacterales</taxon>
        <taxon>Rhodanobacteraceae</taxon>
        <taxon>Dyella</taxon>
    </lineage>
</organism>
<name>A0ABQ1FY75_9GAMM</name>